<dbReference type="Proteomes" id="UP001215598">
    <property type="component" value="Unassembled WGS sequence"/>
</dbReference>
<name>A0AAD7I4Q0_9AGAR</name>
<dbReference type="AlphaFoldDB" id="A0AAD7I4Q0"/>
<evidence type="ECO:0000313" key="2">
    <source>
        <dbReference type="Proteomes" id="UP001215598"/>
    </source>
</evidence>
<organism evidence="1 2">
    <name type="scientific">Mycena metata</name>
    <dbReference type="NCBI Taxonomy" id="1033252"/>
    <lineage>
        <taxon>Eukaryota</taxon>
        <taxon>Fungi</taxon>
        <taxon>Dikarya</taxon>
        <taxon>Basidiomycota</taxon>
        <taxon>Agaricomycotina</taxon>
        <taxon>Agaricomycetes</taxon>
        <taxon>Agaricomycetidae</taxon>
        <taxon>Agaricales</taxon>
        <taxon>Marasmiineae</taxon>
        <taxon>Mycenaceae</taxon>
        <taxon>Mycena</taxon>
    </lineage>
</organism>
<gene>
    <name evidence="1" type="ORF">B0H16DRAFT_1467344</name>
</gene>
<evidence type="ECO:0000313" key="1">
    <source>
        <dbReference type="EMBL" id="KAJ7735054.1"/>
    </source>
</evidence>
<accession>A0AAD7I4Q0</accession>
<dbReference type="EMBL" id="JARKIB010000129">
    <property type="protein sequence ID" value="KAJ7735054.1"/>
    <property type="molecule type" value="Genomic_DNA"/>
</dbReference>
<sequence>MKYVLRTSLMSSRLILSCFHRPKPPTPFQSAFVADDVSINILRTPLDLPCEVSRVACILSILNLAHRSVLQIAVLHSHPHCILHSEIDLILFYIVSAEYWGEEGDLKAPERPYEGQKGLRGFGRVVQASQRLVRPCSPSGGLLRPLSGLDTFGDVDQSSVREILNRTQALILNCESSPPYLLLFDAEDAWVFVTSGFVTLPSSGRNQGGVRHIVSIVHR</sequence>
<proteinExistence type="predicted"/>
<keyword evidence="2" id="KW-1185">Reference proteome</keyword>
<comment type="caution">
    <text evidence="1">The sequence shown here is derived from an EMBL/GenBank/DDBJ whole genome shotgun (WGS) entry which is preliminary data.</text>
</comment>
<reference evidence="1" key="1">
    <citation type="submission" date="2023-03" db="EMBL/GenBank/DDBJ databases">
        <title>Massive genome expansion in bonnet fungi (Mycena s.s.) driven by repeated elements and novel gene families across ecological guilds.</title>
        <authorList>
            <consortium name="Lawrence Berkeley National Laboratory"/>
            <person name="Harder C.B."/>
            <person name="Miyauchi S."/>
            <person name="Viragh M."/>
            <person name="Kuo A."/>
            <person name="Thoen E."/>
            <person name="Andreopoulos B."/>
            <person name="Lu D."/>
            <person name="Skrede I."/>
            <person name="Drula E."/>
            <person name="Henrissat B."/>
            <person name="Morin E."/>
            <person name="Kohler A."/>
            <person name="Barry K."/>
            <person name="LaButti K."/>
            <person name="Morin E."/>
            <person name="Salamov A."/>
            <person name="Lipzen A."/>
            <person name="Mereny Z."/>
            <person name="Hegedus B."/>
            <person name="Baldrian P."/>
            <person name="Stursova M."/>
            <person name="Weitz H."/>
            <person name="Taylor A."/>
            <person name="Grigoriev I.V."/>
            <person name="Nagy L.G."/>
            <person name="Martin F."/>
            <person name="Kauserud H."/>
        </authorList>
    </citation>
    <scope>NUCLEOTIDE SEQUENCE</scope>
    <source>
        <strain evidence="1">CBHHK182m</strain>
    </source>
</reference>
<protein>
    <submittedName>
        <fullName evidence="1">Uncharacterized protein</fullName>
    </submittedName>
</protein>